<feature type="region of interest" description="Disordered" evidence="2">
    <location>
        <begin position="455"/>
        <end position="475"/>
    </location>
</feature>
<evidence type="ECO:0000256" key="1">
    <source>
        <dbReference type="SAM" id="Coils"/>
    </source>
</evidence>
<reference evidence="3" key="1">
    <citation type="submission" date="2025-08" db="UniProtKB">
        <authorList>
            <consortium name="Ensembl"/>
        </authorList>
    </citation>
    <scope>IDENTIFICATION</scope>
</reference>
<dbReference type="PANTHER" id="PTHR23171">
    <property type="entry name" value="GDOWN1"/>
    <property type="match status" value="1"/>
</dbReference>
<evidence type="ECO:0000256" key="2">
    <source>
        <dbReference type="SAM" id="MobiDB-lite"/>
    </source>
</evidence>
<dbReference type="GO" id="GO:0035556">
    <property type="term" value="P:intracellular signal transduction"/>
    <property type="evidence" value="ECO:0007669"/>
    <property type="project" value="TreeGrafter"/>
</dbReference>
<sequence>MNGLKGWCAVLDVRPHGESPESVKVLRLTLPNDLPGDRREQVKQKPVGKAFAMVANRSSNSHSLASECIKSNDGDEEIIKVYLKARAEGSMNHEEHVNQLKSEVRYIQEVVLEKQNGSWLYPEMLHADSWEDQEEDCSSEDVEKIRQTAKRLFMKLQEVEKRHQLERKTFERTVSQYQEEAEQTSSALRRAEKSVMEKEVQVDELQRLLAGMEKEHRSLLLKMKEGEAELARLRSVEGDKLAEQDRSAQLEKEVAMLREKIHHLDDMLKSQQRKVRQMIEQLQNSKTVIQAKDAVIQELKEKVAYLEAENLEMHDRIEHLIEKQVSRGGHSSRARSKSEYVSRYEGSTYPPACLAAQQLDLQVHILPGAAGAAVWQEMLDARMLFWKGVVLLSAERSPLLHPSFGEVQGSRVPSCGQFWGETSPTRAGAGPSLAGFRPKAHPVHLAEPTLSLLQQKADRPQAAPSHSSSGNMSFEGRSELKTLPLLSLTGFPCLTAILWPLCFQSLPGVVGRGLCPGELAAEDRHSRGGPGRGRRFVKRPHCCPHWVPRSHGCQFGGWDQLALAWTR</sequence>
<accession>A0A8B9NHB9</accession>
<feature type="coiled-coil region" evidence="1">
    <location>
        <begin position="142"/>
        <end position="316"/>
    </location>
</feature>
<keyword evidence="1" id="KW-0175">Coiled coil</keyword>
<dbReference type="InterPro" id="IPR051375">
    <property type="entry name" value="Tuftelin_GRINL1A/MYZAP/CCD68"/>
</dbReference>
<dbReference type="Ensembl" id="ENSANIT00000022639.1">
    <property type="protein sequence ID" value="ENSANIP00000021916.1"/>
    <property type="gene ID" value="ENSANIG00000014897.1"/>
</dbReference>
<reference evidence="3" key="2">
    <citation type="submission" date="2025-09" db="UniProtKB">
        <authorList>
            <consortium name="Ensembl"/>
        </authorList>
    </citation>
    <scope>IDENTIFICATION</scope>
</reference>
<dbReference type="PANTHER" id="PTHR23171:SF4">
    <property type="entry name" value="TUFTELIN"/>
    <property type="match status" value="1"/>
</dbReference>
<dbReference type="GO" id="GO:0031674">
    <property type="term" value="C:I band"/>
    <property type="evidence" value="ECO:0007669"/>
    <property type="project" value="TreeGrafter"/>
</dbReference>
<evidence type="ECO:0000313" key="4">
    <source>
        <dbReference type="Proteomes" id="UP000694541"/>
    </source>
</evidence>
<evidence type="ECO:0000313" key="3">
    <source>
        <dbReference type="Ensembl" id="ENSANIP00000021916.1"/>
    </source>
</evidence>
<dbReference type="AlphaFoldDB" id="A0A8B9NHB9"/>
<dbReference type="Proteomes" id="UP000694541">
    <property type="component" value="Unplaced"/>
</dbReference>
<name>A0A8B9NHB9_9AVES</name>
<keyword evidence="4" id="KW-1185">Reference proteome</keyword>
<organism evidence="3 4">
    <name type="scientific">Accipiter nisus</name>
    <name type="common">Eurasian sparrowhawk</name>
    <dbReference type="NCBI Taxonomy" id="211598"/>
    <lineage>
        <taxon>Eukaryota</taxon>
        <taxon>Metazoa</taxon>
        <taxon>Chordata</taxon>
        <taxon>Craniata</taxon>
        <taxon>Vertebrata</taxon>
        <taxon>Euteleostomi</taxon>
        <taxon>Archelosauria</taxon>
        <taxon>Archosauria</taxon>
        <taxon>Dinosauria</taxon>
        <taxon>Saurischia</taxon>
        <taxon>Theropoda</taxon>
        <taxon>Coelurosauria</taxon>
        <taxon>Aves</taxon>
        <taxon>Neognathae</taxon>
        <taxon>Neoaves</taxon>
        <taxon>Telluraves</taxon>
        <taxon>Accipitrimorphae</taxon>
        <taxon>Accipitriformes</taxon>
        <taxon>Accipitridae</taxon>
        <taxon>Accipitrinae</taxon>
        <taxon>Accipiter</taxon>
    </lineage>
</organism>
<protein>
    <submittedName>
        <fullName evidence="3">Tuftelin 1</fullName>
    </submittedName>
</protein>
<proteinExistence type="predicted"/>